<evidence type="ECO:0000256" key="3">
    <source>
        <dbReference type="ARBA" id="ARBA00022989"/>
    </source>
</evidence>
<evidence type="ECO:0000256" key="7">
    <source>
        <dbReference type="ARBA" id="ARBA00023224"/>
    </source>
</evidence>
<dbReference type="EMBL" id="CAWYQH010000141">
    <property type="protein sequence ID" value="CAK8693989.1"/>
    <property type="molecule type" value="Genomic_DNA"/>
</dbReference>
<evidence type="ECO:0000256" key="2">
    <source>
        <dbReference type="ARBA" id="ARBA00022692"/>
    </source>
</evidence>
<keyword evidence="5 10" id="KW-0472">Membrane</keyword>
<name>A0ABP0GTH5_CLALP</name>
<dbReference type="Gene3D" id="1.20.1070.10">
    <property type="entry name" value="Rhodopsin 7-helix transmembrane proteins"/>
    <property type="match status" value="1"/>
</dbReference>
<evidence type="ECO:0000256" key="6">
    <source>
        <dbReference type="ARBA" id="ARBA00023170"/>
    </source>
</evidence>
<feature type="transmembrane region" description="Helical" evidence="10">
    <location>
        <begin position="108"/>
        <end position="129"/>
    </location>
</feature>
<protein>
    <recommendedName>
        <fullName evidence="11">G-protein coupled receptors family 1 profile domain-containing protein</fullName>
    </recommendedName>
</protein>
<sequence>MEQNISLNESLNLTECEKLQPDNPWCGKFGGQQIFEVVYLTIVTVVGTFGNILVICSIVFENRVHKNGNAFIINLAAADLIVTGIYMPTVIANVFETGNALPMIACKVLGYIVTSTCVCSVCNLTFIAVNRYWSIVKRETYAKVFSKKMVALMILFIWFWSNLVVTPTLYGWSDLVYDAKMMECAWDDTASLAYNIILIGCSILVPICVIVVCYWKLFRNVKQRGQWLRKLTVSSVQFDNRDKKKRSLQREVNLLKTLATTVALFVLCWGPYGVCVLGFARTVPYQAKKIFGWMGLSNSAVNFVVYGAMNKVYRSGYKRFLIYLFCCLSCRKHRPRSDSVSIPGFQKTTKRKSAQHESNSFASTGTLPSVRIPMDFTRRKKRNKKRGPRKDSSTPNSTPYSIRASFVIKENVNL</sequence>
<gene>
    <name evidence="12" type="ORF">CVLEPA_LOCUS27266</name>
</gene>
<comment type="caution">
    <text evidence="12">The sequence shown here is derived from an EMBL/GenBank/DDBJ whole genome shotgun (WGS) entry which is preliminary data.</text>
</comment>
<evidence type="ECO:0000256" key="10">
    <source>
        <dbReference type="SAM" id="Phobius"/>
    </source>
</evidence>
<evidence type="ECO:0000256" key="4">
    <source>
        <dbReference type="ARBA" id="ARBA00023040"/>
    </source>
</evidence>
<feature type="transmembrane region" description="Helical" evidence="10">
    <location>
        <begin position="291"/>
        <end position="309"/>
    </location>
</feature>
<evidence type="ECO:0000256" key="8">
    <source>
        <dbReference type="RuleBase" id="RU000688"/>
    </source>
</evidence>
<evidence type="ECO:0000313" key="12">
    <source>
        <dbReference type="EMBL" id="CAK8693989.1"/>
    </source>
</evidence>
<feature type="transmembrane region" description="Helical" evidence="10">
    <location>
        <begin position="192"/>
        <end position="215"/>
    </location>
</feature>
<evidence type="ECO:0000259" key="11">
    <source>
        <dbReference type="PROSITE" id="PS50262"/>
    </source>
</evidence>
<keyword evidence="7 8" id="KW-0807">Transducer</keyword>
<feature type="domain" description="G-protein coupled receptors family 1 profile" evidence="11">
    <location>
        <begin position="50"/>
        <end position="306"/>
    </location>
</feature>
<proteinExistence type="inferred from homology"/>
<feature type="transmembrane region" description="Helical" evidence="10">
    <location>
        <begin position="37"/>
        <end position="59"/>
    </location>
</feature>
<dbReference type="InterPro" id="IPR050125">
    <property type="entry name" value="GPCR_opsins"/>
</dbReference>
<feature type="compositionally biased region" description="Basic residues" evidence="9">
    <location>
        <begin position="378"/>
        <end position="388"/>
    </location>
</feature>
<feature type="compositionally biased region" description="Polar residues" evidence="9">
    <location>
        <begin position="356"/>
        <end position="367"/>
    </location>
</feature>
<keyword evidence="4 8" id="KW-0297">G-protein coupled receptor</keyword>
<feature type="transmembrane region" description="Helical" evidence="10">
    <location>
        <begin position="71"/>
        <end position="88"/>
    </location>
</feature>
<dbReference type="PROSITE" id="PS00237">
    <property type="entry name" value="G_PROTEIN_RECEP_F1_1"/>
    <property type="match status" value="1"/>
</dbReference>
<dbReference type="SUPFAM" id="SSF81321">
    <property type="entry name" value="Family A G protein-coupled receptor-like"/>
    <property type="match status" value="1"/>
</dbReference>
<dbReference type="Pfam" id="PF00001">
    <property type="entry name" value="7tm_1"/>
    <property type="match status" value="1"/>
</dbReference>
<dbReference type="Proteomes" id="UP001642483">
    <property type="component" value="Unassembled WGS sequence"/>
</dbReference>
<keyword evidence="2 8" id="KW-0812">Transmembrane</keyword>
<dbReference type="PRINTS" id="PR00237">
    <property type="entry name" value="GPCRRHODOPSN"/>
</dbReference>
<keyword evidence="3 10" id="KW-1133">Transmembrane helix</keyword>
<dbReference type="CDD" id="cd00637">
    <property type="entry name" value="7tm_classA_rhodopsin-like"/>
    <property type="match status" value="1"/>
</dbReference>
<comment type="subcellular location">
    <subcellularLocation>
        <location evidence="1">Membrane</location>
        <topology evidence="1">Multi-pass membrane protein</topology>
    </subcellularLocation>
</comment>
<feature type="transmembrane region" description="Helical" evidence="10">
    <location>
        <begin position="254"/>
        <end position="279"/>
    </location>
</feature>
<dbReference type="PROSITE" id="PS50262">
    <property type="entry name" value="G_PROTEIN_RECEP_F1_2"/>
    <property type="match status" value="1"/>
</dbReference>
<organism evidence="12 13">
    <name type="scientific">Clavelina lepadiformis</name>
    <name type="common">Light-bulb sea squirt</name>
    <name type="synonym">Ascidia lepadiformis</name>
    <dbReference type="NCBI Taxonomy" id="159417"/>
    <lineage>
        <taxon>Eukaryota</taxon>
        <taxon>Metazoa</taxon>
        <taxon>Chordata</taxon>
        <taxon>Tunicata</taxon>
        <taxon>Ascidiacea</taxon>
        <taxon>Aplousobranchia</taxon>
        <taxon>Clavelinidae</taxon>
        <taxon>Clavelina</taxon>
    </lineage>
</organism>
<accession>A0ABP0GTH5</accession>
<dbReference type="SMART" id="SM01381">
    <property type="entry name" value="7TM_GPCR_Srsx"/>
    <property type="match status" value="1"/>
</dbReference>
<dbReference type="InterPro" id="IPR017452">
    <property type="entry name" value="GPCR_Rhodpsn_7TM"/>
</dbReference>
<reference evidence="12 13" key="1">
    <citation type="submission" date="2024-02" db="EMBL/GenBank/DDBJ databases">
        <authorList>
            <person name="Daric V."/>
            <person name="Darras S."/>
        </authorList>
    </citation>
    <scope>NUCLEOTIDE SEQUENCE [LARGE SCALE GENOMIC DNA]</scope>
</reference>
<evidence type="ECO:0000256" key="5">
    <source>
        <dbReference type="ARBA" id="ARBA00023136"/>
    </source>
</evidence>
<keyword evidence="6 8" id="KW-0675">Receptor</keyword>
<keyword evidence="13" id="KW-1185">Reference proteome</keyword>
<feature type="region of interest" description="Disordered" evidence="9">
    <location>
        <begin position="334"/>
        <end position="399"/>
    </location>
</feature>
<evidence type="ECO:0000256" key="9">
    <source>
        <dbReference type="SAM" id="MobiDB-lite"/>
    </source>
</evidence>
<evidence type="ECO:0000313" key="13">
    <source>
        <dbReference type="Proteomes" id="UP001642483"/>
    </source>
</evidence>
<comment type="similarity">
    <text evidence="8">Belongs to the G-protein coupled receptor 1 family.</text>
</comment>
<dbReference type="PANTHER" id="PTHR24240">
    <property type="entry name" value="OPSIN"/>
    <property type="match status" value="1"/>
</dbReference>
<dbReference type="InterPro" id="IPR000276">
    <property type="entry name" value="GPCR_Rhodpsn"/>
</dbReference>
<feature type="transmembrane region" description="Helical" evidence="10">
    <location>
        <begin position="150"/>
        <end position="172"/>
    </location>
</feature>
<evidence type="ECO:0000256" key="1">
    <source>
        <dbReference type="ARBA" id="ARBA00004141"/>
    </source>
</evidence>